<evidence type="ECO:0000256" key="1">
    <source>
        <dbReference type="SAM" id="MobiDB-lite"/>
    </source>
</evidence>
<protein>
    <recommendedName>
        <fullName evidence="4">LGFP repeat-containing protein</fullName>
    </recommendedName>
</protein>
<dbReference type="InterPro" id="IPR013207">
    <property type="entry name" value="LGFP"/>
</dbReference>
<dbReference type="AlphaFoldDB" id="A0A2V1HMZ2"/>
<dbReference type="EMBL" id="QEOP01000002">
    <property type="protein sequence ID" value="PVZ93993.1"/>
    <property type="molecule type" value="Genomic_DNA"/>
</dbReference>
<evidence type="ECO:0000313" key="3">
    <source>
        <dbReference type="Proteomes" id="UP000244893"/>
    </source>
</evidence>
<dbReference type="OrthoDB" id="9763050at2"/>
<feature type="region of interest" description="Disordered" evidence="1">
    <location>
        <begin position="158"/>
        <end position="182"/>
    </location>
</feature>
<dbReference type="Proteomes" id="UP000244893">
    <property type="component" value="Unassembled WGS sequence"/>
</dbReference>
<proteinExistence type="predicted"/>
<feature type="region of interest" description="Disordered" evidence="1">
    <location>
        <begin position="124"/>
        <end position="146"/>
    </location>
</feature>
<reference evidence="2 3" key="1">
    <citation type="submission" date="2018-05" db="EMBL/GenBank/DDBJ databases">
        <title>Amnibacterium sp. M8JJ-5, whole genome shotgun sequence.</title>
        <authorList>
            <person name="Tuo L."/>
        </authorList>
    </citation>
    <scope>NUCLEOTIDE SEQUENCE [LARGE SCALE GENOMIC DNA]</scope>
    <source>
        <strain evidence="2 3">M8JJ-5</strain>
    </source>
</reference>
<accession>A0A2V1HMZ2</accession>
<organism evidence="2 3">
    <name type="scientific">Amnibacterium flavum</name>
    <dbReference type="NCBI Taxonomy" id="2173173"/>
    <lineage>
        <taxon>Bacteria</taxon>
        <taxon>Bacillati</taxon>
        <taxon>Actinomycetota</taxon>
        <taxon>Actinomycetes</taxon>
        <taxon>Micrococcales</taxon>
        <taxon>Microbacteriaceae</taxon>
        <taxon>Amnibacterium</taxon>
    </lineage>
</organism>
<gene>
    <name evidence="2" type="ORF">DDQ50_09550</name>
</gene>
<evidence type="ECO:0000313" key="2">
    <source>
        <dbReference type="EMBL" id="PVZ93993.1"/>
    </source>
</evidence>
<evidence type="ECO:0008006" key="4">
    <source>
        <dbReference type="Google" id="ProtNLM"/>
    </source>
</evidence>
<comment type="caution">
    <text evidence="2">The sequence shown here is derived from an EMBL/GenBank/DDBJ whole genome shotgun (WGS) entry which is preliminary data.</text>
</comment>
<sequence length="336" mass="35474">MRASTVPAQLCEEMASANVESPRPLPRLSPVASSMTSTVWPFSGPSPLPSSTNSMRSRRPSRCPVTTAPSPDSVLSTVVNGPSPSAASDSLTWLMSEDVFMVVLLRRERPLTICGGGLIGTRHRSRRTKWAGPTSPPIRAEPTPARRPMSTIAAGVLYGGTDSRASKGSPRARPTLAESGDRRRRCTGSILLVHRGETGAAYARNGSETGALGWPTNQQRCGLPRNGCYQDFEGGSIHWSPAGGAHATSGAIRSYWAAQGWENSSLGYPTGDAVTIADGTQQQFQGQTVYALASGAVRTVDRGETGAAYGRAGSQTGVLGWPANQQRCGLLRNGCY</sequence>
<dbReference type="Pfam" id="PF08310">
    <property type="entry name" value="LGFP"/>
    <property type="match status" value="2"/>
</dbReference>
<feature type="region of interest" description="Disordered" evidence="1">
    <location>
        <begin position="43"/>
        <end position="75"/>
    </location>
</feature>
<name>A0A2V1HMZ2_9MICO</name>
<keyword evidence="3" id="KW-1185">Reference proteome</keyword>